<accession>A0ABM0ZW72</accession>
<evidence type="ECO:0000256" key="5">
    <source>
        <dbReference type="ARBA" id="ARBA00023242"/>
    </source>
</evidence>
<protein>
    <recommendedName>
        <fullName evidence="6">Poly [ADP-ribose] polymerase</fullName>
        <shortName evidence="6">PARP</shortName>
        <ecNumber evidence="6">2.4.2.-</ecNumber>
    </recommendedName>
</protein>
<dbReference type="SUPFAM" id="SSF56399">
    <property type="entry name" value="ADP-ribosylation"/>
    <property type="match status" value="1"/>
</dbReference>
<organism evidence="10 12">
    <name type="scientific">Aplysia californica</name>
    <name type="common">California sea hare</name>
    <dbReference type="NCBI Taxonomy" id="6500"/>
    <lineage>
        <taxon>Eukaryota</taxon>
        <taxon>Metazoa</taxon>
        <taxon>Spiralia</taxon>
        <taxon>Lophotrochozoa</taxon>
        <taxon>Mollusca</taxon>
        <taxon>Gastropoda</taxon>
        <taxon>Heterobranchia</taxon>
        <taxon>Euthyneura</taxon>
        <taxon>Tectipleura</taxon>
        <taxon>Aplysiida</taxon>
        <taxon>Aplysioidea</taxon>
        <taxon>Aplysiidae</taxon>
        <taxon>Aplysia</taxon>
    </lineage>
</organism>
<feature type="domain" description="PARP catalytic" evidence="8">
    <location>
        <begin position="1407"/>
        <end position="1596"/>
    </location>
</feature>
<dbReference type="Gene3D" id="3.40.220.10">
    <property type="entry name" value="Leucine Aminopeptidase, subunit E, domain 1"/>
    <property type="match status" value="3"/>
</dbReference>
<keyword evidence="10" id="KW-1185">Reference proteome</keyword>
<dbReference type="PANTHER" id="PTHR14453:SF67">
    <property type="entry name" value="POLY [ADP-RIBOSE] POLYMERASE"/>
    <property type="match status" value="1"/>
</dbReference>
<dbReference type="SUPFAM" id="SSF52949">
    <property type="entry name" value="Macro domain-like"/>
    <property type="match status" value="3"/>
</dbReference>
<dbReference type="PROSITE" id="PS51059">
    <property type="entry name" value="PARP_CATALYTIC"/>
    <property type="match status" value="1"/>
</dbReference>
<dbReference type="PANTHER" id="PTHR14453">
    <property type="entry name" value="PARP/ZINC FINGER CCCH TYPE DOMAIN CONTAINING PROTEIN"/>
    <property type="match status" value="1"/>
</dbReference>
<reference evidence="11 12" key="1">
    <citation type="submission" date="2025-05" db="UniProtKB">
        <authorList>
            <consortium name="RefSeq"/>
        </authorList>
    </citation>
    <scope>IDENTIFICATION</scope>
</reference>
<feature type="domain" description="WWE" evidence="7">
    <location>
        <begin position="1309"/>
        <end position="1399"/>
    </location>
</feature>
<evidence type="ECO:0000256" key="4">
    <source>
        <dbReference type="ARBA" id="ARBA00023027"/>
    </source>
</evidence>
<dbReference type="PROSITE" id="PS51154">
    <property type="entry name" value="MACRO"/>
    <property type="match status" value="3"/>
</dbReference>
<evidence type="ECO:0000313" key="12">
    <source>
        <dbReference type="RefSeq" id="XP_012935800.1"/>
    </source>
</evidence>
<name>A0ABM0ZW72_APLCA</name>
<dbReference type="SUPFAM" id="SSF117839">
    <property type="entry name" value="WWE domain"/>
    <property type="match status" value="1"/>
</dbReference>
<dbReference type="RefSeq" id="XP_012935800.1">
    <property type="nucleotide sequence ID" value="XM_013080346.2"/>
</dbReference>
<dbReference type="Pfam" id="PF23085">
    <property type="entry name" value="RRM_PARP14_3"/>
    <property type="match status" value="1"/>
</dbReference>
<dbReference type="Gene3D" id="3.30.70.330">
    <property type="match status" value="1"/>
</dbReference>
<dbReference type="Gene3D" id="3.90.228.10">
    <property type="match status" value="1"/>
</dbReference>
<dbReference type="Pfam" id="PF01661">
    <property type="entry name" value="Macro"/>
    <property type="match status" value="3"/>
</dbReference>
<evidence type="ECO:0000259" key="8">
    <source>
        <dbReference type="PROSITE" id="PS51059"/>
    </source>
</evidence>
<dbReference type="InterPro" id="IPR002589">
    <property type="entry name" value="Macro_dom"/>
</dbReference>
<evidence type="ECO:0000259" key="9">
    <source>
        <dbReference type="PROSITE" id="PS51154"/>
    </source>
</evidence>
<proteinExistence type="predicted"/>
<evidence type="ECO:0000259" key="7">
    <source>
        <dbReference type="PROSITE" id="PS50918"/>
    </source>
</evidence>
<keyword evidence="3 6" id="KW-0808">Transferase</keyword>
<dbReference type="InterPro" id="IPR037197">
    <property type="entry name" value="WWE_dom_sf"/>
</dbReference>
<evidence type="ECO:0000256" key="1">
    <source>
        <dbReference type="ARBA" id="ARBA00004123"/>
    </source>
</evidence>
<evidence type="ECO:0000313" key="10">
    <source>
        <dbReference type="Proteomes" id="UP000694888"/>
    </source>
</evidence>
<dbReference type="Pfam" id="PF00644">
    <property type="entry name" value="PARP"/>
    <property type="match status" value="1"/>
</dbReference>
<evidence type="ECO:0000256" key="6">
    <source>
        <dbReference type="RuleBase" id="RU362114"/>
    </source>
</evidence>
<keyword evidence="2 6" id="KW-0328">Glycosyltransferase</keyword>
<evidence type="ECO:0000313" key="11">
    <source>
        <dbReference type="RefSeq" id="XP_005094510.1"/>
    </source>
</evidence>
<dbReference type="InterPro" id="IPR043472">
    <property type="entry name" value="Macro_dom-like"/>
</dbReference>
<evidence type="ECO:0000256" key="3">
    <source>
        <dbReference type="ARBA" id="ARBA00022679"/>
    </source>
</evidence>
<keyword evidence="5" id="KW-0539">Nucleus</keyword>
<evidence type="ECO:0000256" key="2">
    <source>
        <dbReference type="ARBA" id="ARBA00022676"/>
    </source>
</evidence>
<dbReference type="InterPro" id="IPR004170">
    <property type="entry name" value="WWE_dom"/>
</dbReference>
<keyword evidence="4 6" id="KW-0520">NAD</keyword>
<dbReference type="InterPro" id="IPR012317">
    <property type="entry name" value="Poly(ADP-ribose)pol_cat_dom"/>
</dbReference>
<comment type="subcellular location">
    <subcellularLocation>
        <location evidence="1">Nucleus</location>
    </subcellularLocation>
</comment>
<gene>
    <name evidence="11 12" type="primary">LOC101848576</name>
</gene>
<dbReference type="Proteomes" id="UP000694888">
    <property type="component" value="Unplaced"/>
</dbReference>
<dbReference type="RefSeq" id="XP_005094510.1">
    <property type="nucleotide sequence ID" value="XM_005094453.3"/>
</dbReference>
<dbReference type="SMART" id="SM00506">
    <property type="entry name" value="A1pp"/>
    <property type="match status" value="3"/>
</dbReference>
<feature type="domain" description="Macro" evidence="9">
    <location>
        <begin position="840"/>
        <end position="1020"/>
    </location>
</feature>
<feature type="domain" description="Macro" evidence="9">
    <location>
        <begin position="1032"/>
        <end position="1207"/>
    </location>
</feature>
<dbReference type="GeneID" id="101848576"/>
<dbReference type="PROSITE" id="PS50918">
    <property type="entry name" value="WWE"/>
    <property type="match status" value="1"/>
</dbReference>
<sequence length="1596" mass="176328">MADFTGDPKNVSLCPRTVIKVQVQDAKKAKDFYINYFDAPAIKTGNIKEDTMLLDGLHKCVYIEFEESKGASDMCKKEHKVTDNIVSVCMAKEEEYLFHYNLMSLHGQDFSNGKIMEYIKYQIENATGFSVKEQIQQEEVNSIIIGLNMTTYTDLSTLLWQCRELFLDTPVVVAPVLLTSSVLVSGLKEDITDASLERYFENPGRSGGGLVQQIQRRDFSSAVVEFQNTSTLLSVKSREHQLEDSKLTITEYFPCLSSKAWKYSQLPLEDPDAIRADASNPEEAASDAPQQEVIAVPVGGKANLVLLERSNSMKILKETHHDVLLEMDTTRSSVLISGGEEDERKDVQMSILEETARYKSLVPNLETSQTKLLQSPFLKTRMNHILREKGIEAIIEDTTSGVAVTYKNDNVMKSAEVSNKLKTFLPVVKRAIGSNEKCLWETEHGKDFLLKLQNLTDRDNQFLGVDILVDPTESFMCITAFQEDQPALKAEIDKFLKENELKSFEISFSESCQTFMDHFLQTDLKTLENALSKSGSQMCRNTDKITLNGFVPGVKEGKKLLSKIRDKIKVKETTIKHFGIKEFLSNDEGRHILESVGSRNSCVVKVSEKPAAGTARQEGSVEPVVPPSEVAMCQVGRTKITFAQGNILGIQQIDALVNPLDAKNGLSYDTRFSLGKAVLANGGQAIARELREARSGSTVGTVIRTSGGELSSFSNIFHFICPVNYGSGNEAELLEQAVLQCLKKAVDAGSKSIAVPAVGVDGFFNFNATIFGSCLFRSFQKVEGVEHLYVCDQRGSIIDILLKRCKVILKTDISTIAGVPKDGTDSSGASRGAAGVDHQSYPSGIVKFGHIDVAVKSGQILDEKSDVIVTTVDKSLDLCKGRISKLVLERGGQAVQDELEQRYQGGIQPGDFAVSSSGNLGNKSLFHACLKRWGGNAEVQLKALVDSILKEASSLQAASISLCALGTGGLRYPADNSAKCIMDSIRQFAVDNPSSSLQSVVLVIHERSQDVLQAFQRASSGHGLAASPTPRQGGSPSLRYGSLDVKIQKGDITTQSCDVIVAGLKETMNLSGSGAVSKTILKKCGSAVQDECNAKKNNMASAKCIVTGSHGLQCKHIIFLSMEHFAHSWDKGVALALNEADKLGLKSVSMPAFGTARPNTYVKMKEQILGTIKKFGEGKPQSLTNVQLVIFGQDVLDVFLGNTKAPQESAQQLNVVSQSVQVEIVFSDDTQFEKVAKSVAKECGKAYKIKEEKKEHFKRLTESQVKELKAECLKKRVKATVDTSKGCITLEGFSVHLAQEILHSMHLKAINEQFAQTSVAFHWQYMSRSRFRDFDPQSNISIETAYNTYKGNQKHPGDNRTYHFTVPNGKSYIIDFKDMKEQEVDDQGKPVGNDIKIQRYNILQESLPLHKAWVPMPDGRNMLLVDIKNDSAEFKKVEKAFHDKGETTAVKKIQRVQSVSLYQQYKAKKKELERHNPKDTKNEKRLYHGTDSQTVSAILENGFNRNYCGKNATMYGEGVYFSELSSYSSRYSQADGNGLKRMFQARVLVGVSTPGQSGMRALPLRTGTRPFDSATGPNMFIIFHDSQTYPEYVIYF</sequence>
<dbReference type="InterPro" id="IPR012677">
    <property type="entry name" value="Nucleotide-bd_a/b_plait_sf"/>
</dbReference>
<dbReference type="Gene3D" id="3.30.720.50">
    <property type="match status" value="1"/>
</dbReference>
<dbReference type="InterPro" id="IPR052056">
    <property type="entry name" value="Mono-ARTD/PARP"/>
</dbReference>
<feature type="domain" description="Macro" evidence="9">
    <location>
        <begin position="627"/>
        <end position="809"/>
    </location>
</feature>
<dbReference type="EC" id="2.4.2.-" evidence="6"/>
<dbReference type="CDD" id="cd01439">
    <property type="entry name" value="TCCD_inducible_PARP_like"/>
    <property type="match status" value="1"/>
</dbReference>
<dbReference type="Pfam" id="PF02825">
    <property type="entry name" value="WWE"/>
    <property type="match status" value="1"/>
</dbReference>